<proteinExistence type="predicted"/>
<feature type="chain" id="PRO_5002974098" description="DUF547 domain-containing protein" evidence="1">
    <location>
        <begin position="23"/>
        <end position="257"/>
    </location>
</feature>
<dbReference type="KEGG" id="hba:Hbal_0883"/>
<dbReference type="Proteomes" id="UP000002745">
    <property type="component" value="Chromosome"/>
</dbReference>
<keyword evidence="1" id="KW-0732">Signal</keyword>
<dbReference type="PANTHER" id="PTHR46361">
    <property type="entry name" value="ELECTRON CARRIER/ PROTEIN DISULFIDE OXIDOREDUCTASE"/>
    <property type="match status" value="1"/>
</dbReference>
<dbReference type="RefSeq" id="WP_015826727.1">
    <property type="nucleotide sequence ID" value="NC_012982.1"/>
</dbReference>
<organism evidence="3 4">
    <name type="scientific">Hirschia baltica (strain ATCC 49814 / DSM 5838 / IFAM 1418)</name>
    <dbReference type="NCBI Taxonomy" id="582402"/>
    <lineage>
        <taxon>Bacteria</taxon>
        <taxon>Pseudomonadati</taxon>
        <taxon>Pseudomonadota</taxon>
        <taxon>Alphaproteobacteria</taxon>
        <taxon>Hyphomonadales</taxon>
        <taxon>Hyphomonadaceae</taxon>
        <taxon>Hirschia</taxon>
    </lineage>
</organism>
<dbReference type="STRING" id="582402.Hbal_0883"/>
<dbReference type="AlphaFoldDB" id="C6XQ60"/>
<evidence type="ECO:0000259" key="2">
    <source>
        <dbReference type="Pfam" id="PF04784"/>
    </source>
</evidence>
<dbReference type="HOGENOM" id="CLU_054137_1_1_5"/>
<evidence type="ECO:0000313" key="4">
    <source>
        <dbReference type="Proteomes" id="UP000002745"/>
    </source>
</evidence>
<dbReference type="EMBL" id="CP001678">
    <property type="protein sequence ID" value="ACT58577.1"/>
    <property type="molecule type" value="Genomic_DNA"/>
</dbReference>
<evidence type="ECO:0000313" key="3">
    <source>
        <dbReference type="EMBL" id="ACT58577.1"/>
    </source>
</evidence>
<dbReference type="PANTHER" id="PTHR46361:SF3">
    <property type="entry name" value="ELECTRON CARRIER_ PROTEIN DISULFIDE OXIDOREDUCTASE"/>
    <property type="match status" value="1"/>
</dbReference>
<feature type="signal peptide" evidence="1">
    <location>
        <begin position="1"/>
        <end position="22"/>
    </location>
</feature>
<dbReference type="eggNOG" id="COG0398">
    <property type="taxonomic scope" value="Bacteria"/>
</dbReference>
<evidence type="ECO:0000256" key="1">
    <source>
        <dbReference type="SAM" id="SignalP"/>
    </source>
</evidence>
<reference evidence="4" key="1">
    <citation type="journal article" date="2011" name="J. Bacteriol.">
        <title>Genome sequences of eight morphologically diverse alphaproteobacteria.</title>
        <authorList>
            <consortium name="US DOE Joint Genome Institute"/>
            <person name="Brown P.J."/>
            <person name="Kysela D.T."/>
            <person name="Buechlein A."/>
            <person name="Hemmerich C."/>
            <person name="Brun Y.V."/>
        </authorList>
    </citation>
    <scope>NUCLEOTIDE SEQUENCE [LARGE SCALE GENOMIC DNA]</scope>
    <source>
        <strain evidence="4">ATCC 49814 / DSM 5838 / IFAM 1418</strain>
    </source>
</reference>
<dbReference type="OrthoDB" id="526867at2"/>
<gene>
    <name evidence="3" type="ordered locus">Hbal_0883</name>
</gene>
<accession>C6XQ60</accession>
<sequence length="257" mass="29271">MRLPVFSILSLVLTLMMQPAKAQSHKAWTQLLGKYVQENSDGINRVDYARLKESDLDRRKLRTYIEEIAQSEIFNNGTSEQSFAAWANLYNALTIELVVKNYPVDSIRDIGGNFISRGPWNRDIVEVDGSSLSLNDIEHKILRKKWNDPRVHYAVNCASIGCPNLQKAAWEAETLDIELDRAAAEFINHPRGVEVLPDGRLKLSSIYRWFKEDFGDSQVGSVMHLMKFASPSLASNLSAETMVKSYQYDWSLNDIKK</sequence>
<keyword evidence="4" id="KW-1185">Reference proteome</keyword>
<dbReference type="InterPro" id="IPR006869">
    <property type="entry name" value="DUF547"/>
</dbReference>
<feature type="domain" description="DUF547" evidence="2">
    <location>
        <begin position="78"/>
        <end position="187"/>
    </location>
</feature>
<protein>
    <recommendedName>
        <fullName evidence="2">DUF547 domain-containing protein</fullName>
    </recommendedName>
</protein>
<name>C6XQ60_HIRBI</name>
<dbReference type="Pfam" id="PF04784">
    <property type="entry name" value="DUF547"/>
    <property type="match status" value="1"/>
</dbReference>